<dbReference type="PANTHER" id="PTHR42760">
    <property type="entry name" value="SHORT-CHAIN DEHYDROGENASES/REDUCTASES FAMILY MEMBER"/>
    <property type="match status" value="1"/>
</dbReference>
<dbReference type="Gene3D" id="3.40.50.720">
    <property type="entry name" value="NAD(P)-binding Rossmann-like Domain"/>
    <property type="match status" value="1"/>
</dbReference>
<organism evidence="4 5">
    <name type="scientific">Aspergillus cristatus</name>
    <name type="common">Chinese Fuzhuan brick tea-fermentation fungus</name>
    <name type="synonym">Eurotium cristatum</name>
    <dbReference type="NCBI Taxonomy" id="573508"/>
    <lineage>
        <taxon>Eukaryota</taxon>
        <taxon>Fungi</taxon>
        <taxon>Dikarya</taxon>
        <taxon>Ascomycota</taxon>
        <taxon>Pezizomycotina</taxon>
        <taxon>Eurotiomycetes</taxon>
        <taxon>Eurotiomycetidae</taxon>
        <taxon>Eurotiales</taxon>
        <taxon>Aspergillaceae</taxon>
        <taxon>Aspergillus</taxon>
        <taxon>Aspergillus subgen. Aspergillus</taxon>
    </lineage>
</organism>
<dbReference type="GO" id="GO:0016616">
    <property type="term" value="F:oxidoreductase activity, acting on the CH-OH group of donors, NAD or NADP as acceptor"/>
    <property type="evidence" value="ECO:0007669"/>
    <property type="project" value="TreeGrafter"/>
</dbReference>
<dbReference type="EMBL" id="JXNT01000001">
    <property type="protein sequence ID" value="ODM22997.1"/>
    <property type="molecule type" value="Genomic_DNA"/>
</dbReference>
<keyword evidence="5" id="KW-1185">Reference proteome</keyword>
<keyword evidence="3" id="KW-0560">Oxidoreductase</keyword>
<comment type="caution">
    <text evidence="4">The sequence shown here is derived from an EMBL/GenBank/DDBJ whole genome shotgun (WGS) entry which is preliminary data.</text>
</comment>
<accession>A0A1E3BQ39</accession>
<dbReference type="Pfam" id="PF13561">
    <property type="entry name" value="adh_short_C2"/>
    <property type="match status" value="1"/>
</dbReference>
<dbReference type="Proteomes" id="UP000094569">
    <property type="component" value="Unassembled WGS sequence"/>
</dbReference>
<evidence type="ECO:0008006" key="6">
    <source>
        <dbReference type="Google" id="ProtNLM"/>
    </source>
</evidence>
<dbReference type="PROSITE" id="PS00061">
    <property type="entry name" value="ADH_SHORT"/>
    <property type="match status" value="1"/>
</dbReference>
<dbReference type="PANTHER" id="PTHR42760:SF127">
    <property type="entry name" value="3-KETOACYL-ACYL CARRIER PROTEIN REDUCTASE-RELATED"/>
    <property type="match status" value="1"/>
</dbReference>
<evidence type="ECO:0000313" key="5">
    <source>
        <dbReference type="Proteomes" id="UP000094569"/>
    </source>
</evidence>
<keyword evidence="2" id="KW-0521">NADP</keyword>
<dbReference type="OrthoDB" id="417891at2759"/>
<sequence length="252" mass="27052">MSFNEIRGRLALVTGASGGIGAACAHQLAQHGAHLALTYSTNLTLTNDLVSDLQSKYAENKLRISIHQVDVGSADQIEVMFQQIQTEHGHPPDILISNAGYGKRIPNVLDISLEEFDYMLNVNLRASFILVKRVVEHMMSQRWGRIVFVSSIAAYGGGINGCHYAASKGGLTGMMKNLSSRLAEYNISVNDVAPAIIGSTGMIPSTMAMDDVVANIPLRRLGTPEETANAVTMLVTTGYMTGQSLLMAGGLR</sequence>
<dbReference type="CDD" id="cd05233">
    <property type="entry name" value="SDR_c"/>
    <property type="match status" value="1"/>
</dbReference>
<dbReference type="InterPro" id="IPR020904">
    <property type="entry name" value="Sc_DH/Rdtase_CS"/>
</dbReference>
<dbReference type="PRINTS" id="PR00080">
    <property type="entry name" value="SDRFAMILY"/>
</dbReference>
<dbReference type="PROSITE" id="PS51257">
    <property type="entry name" value="PROKAR_LIPOPROTEIN"/>
    <property type="match status" value="1"/>
</dbReference>
<dbReference type="STRING" id="573508.A0A1E3BQ39"/>
<gene>
    <name evidence="4" type="ORF">SI65_00586</name>
</gene>
<dbReference type="SUPFAM" id="SSF51735">
    <property type="entry name" value="NAD(P)-binding Rossmann-fold domains"/>
    <property type="match status" value="1"/>
</dbReference>
<evidence type="ECO:0000256" key="3">
    <source>
        <dbReference type="ARBA" id="ARBA00023002"/>
    </source>
</evidence>
<dbReference type="VEuPathDB" id="FungiDB:SI65_00586"/>
<proteinExistence type="inferred from homology"/>
<dbReference type="InterPro" id="IPR036291">
    <property type="entry name" value="NAD(P)-bd_dom_sf"/>
</dbReference>
<name>A0A1E3BQ39_ASPCR</name>
<dbReference type="AlphaFoldDB" id="A0A1E3BQ39"/>
<dbReference type="GO" id="GO:0044550">
    <property type="term" value="P:secondary metabolite biosynthetic process"/>
    <property type="evidence" value="ECO:0007669"/>
    <property type="project" value="UniProtKB-ARBA"/>
</dbReference>
<dbReference type="InterPro" id="IPR002347">
    <property type="entry name" value="SDR_fam"/>
</dbReference>
<reference evidence="4 5" key="1">
    <citation type="journal article" date="2016" name="BMC Genomics">
        <title>Comparative genomic and transcriptomic analyses of the Fuzhuan brick tea-fermentation fungus Aspergillus cristatus.</title>
        <authorList>
            <person name="Ge Y."/>
            <person name="Wang Y."/>
            <person name="Liu Y."/>
            <person name="Tan Y."/>
            <person name="Ren X."/>
            <person name="Zhang X."/>
            <person name="Hyde K.D."/>
            <person name="Liu Y."/>
            <person name="Liu Z."/>
        </authorList>
    </citation>
    <scope>NUCLEOTIDE SEQUENCE [LARGE SCALE GENOMIC DNA]</scope>
    <source>
        <strain evidence="4 5">GZAAS20.1005</strain>
    </source>
</reference>
<dbReference type="GO" id="GO:0006633">
    <property type="term" value="P:fatty acid biosynthetic process"/>
    <property type="evidence" value="ECO:0007669"/>
    <property type="project" value="TreeGrafter"/>
</dbReference>
<comment type="similarity">
    <text evidence="1">Belongs to the short-chain dehydrogenases/reductases (SDR) family.</text>
</comment>
<evidence type="ECO:0000256" key="2">
    <source>
        <dbReference type="ARBA" id="ARBA00022857"/>
    </source>
</evidence>
<dbReference type="GO" id="GO:0048038">
    <property type="term" value="F:quinone binding"/>
    <property type="evidence" value="ECO:0007669"/>
    <property type="project" value="TreeGrafter"/>
</dbReference>
<dbReference type="PRINTS" id="PR00081">
    <property type="entry name" value="GDHRDH"/>
</dbReference>
<protein>
    <recommendedName>
        <fullName evidence="6">3-oxoacyl-[acyl-carrier-protein] reductase FabG</fullName>
    </recommendedName>
</protein>
<evidence type="ECO:0000256" key="1">
    <source>
        <dbReference type="ARBA" id="ARBA00006484"/>
    </source>
</evidence>
<evidence type="ECO:0000313" key="4">
    <source>
        <dbReference type="EMBL" id="ODM22997.1"/>
    </source>
</evidence>
<dbReference type="FunFam" id="3.40.50.720:FF:000173">
    <property type="entry name" value="3-oxoacyl-[acyl-carrier protein] reductase"/>
    <property type="match status" value="1"/>
</dbReference>